<organism evidence="1 2">
    <name type="scientific">Pullulanibacillus pueri</name>
    <dbReference type="NCBI Taxonomy" id="1437324"/>
    <lineage>
        <taxon>Bacteria</taxon>
        <taxon>Bacillati</taxon>
        <taxon>Bacillota</taxon>
        <taxon>Bacilli</taxon>
        <taxon>Bacillales</taxon>
        <taxon>Sporolactobacillaceae</taxon>
        <taxon>Pullulanibacillus</taxon>
    </lineage>
</organism>
<dbReference type="AlphaFoldDB" id="A0A8J2ZZG6"/>
<accession>A0A8J2ZZG6</accession>
<comment type="caution">
    <text evidence="1">The sequence shown here is derived from an EMBL/GenBank/DDBJ whole genome shotgun (WGS) entry which is preliminary data.</text>
</comment>
<proteinExistence type="predicted"/>
<protein>
    <submittedName>
        <fullName evidence="1">Uncharacterized protein</fullName>
    </submittedName>
</protein>
<dbReference type="EMBL" id="BMFV01000035">
    <property type="protein sequence ID" value="GGH86848.1"/>
    <property type="molecule type" value="Genomic_DNA"/>
</dbReference>
<evidence type="ECO:0000313" key="1">
    <source>
        <dbReference type="EMBL" id="GGH86848.1"/>
    </source>
</evidence>
<keyword evidence="2" id="KW-1185">Reference proteome</keyword>
<dbReference type="Proteomes" id="UP000656813">
    <property type="component" value="Unassembled WGS sequence"/>
</dbReference>
<gene>
    <name evidence="1" type="ORF">GCM10007096_35500</name>
</gene>
<reference evidence="1" key="2">
    <citation type="submission" date="2020-09" db="EMBL/GenBank/DDBJ databases">
        <authorList>
            <person name="Sun Q."/>
            <person name="Zhou Y."/>
        </authorList>
    </citation>
    <scope>NUCLEOTIDE SEQUENCE</scope>
    <source>
        <strain evidence="1">CGMCC 1.12777</strain>
    </source>
</reference>
<name>A0A8J2ZZG6_9BACL</name>
<reference evidence="1" key="1">
    <citation type="journal article" date="2014" name="Int. J. Syst. Evol. Microbiol.">
        <title>Complete genome sequence of Corynebacterium casei LMG S-19264T (=DSM 44701T), isolated from a smear-ripened cheese.</title>
        <authorList>
            <consortium name="US DOE Joint Genome Institute (JGI-PGF)"/>
            <person name="Walter F."/>
            <person name="Albersmeier A."/>
            <person name="Kalinowski J."/>
            <person name="Ruckert C."/>
        </authorList>
    </citation>
    <scope>NUCLEOTIDE SEQUENCE</scope>
    <source>
        <strain evidence="1">CGMCC 1.12777</strain>
    </source>
</reference>
<sequence length="73" mass="8203">MSGKNVPTKFTFDQIIKRGTIVTGKGTIITAKVIMKSISLHFHFSLAKLYPARGQEMITPIVERPDIIIEFLN</sequence>
<evidence type="ECO:0000313" key="2">
    <source>
        <dbReference type="Proteomes" id="UP000656813"/>
    </source>
</evidence>